<evidence type="ECO:0000313" key="2">
    <source>
        <dbReference type="Proteomes" id="UP001310022"/>
    </source>
</evidence>
<comment type="caution">
    <text evidence="1">The sequence shown here is derived from an EMBL/GenBank/DDBJ whole genome shotgun (WGS) entry which is preliminary data.</text>
</comment>
<protein>
    <submittedName>
        <fullName evidence="1">Uncharacterized protein</fullName>
    </submittedName>
</protein>
<evidence type="ECO:0000313" key="1">
    <source>
        <dbReference type="EMBL" id="GJM62980.1"/>
    </source>
</evidence>
<proteinExistence type="predicted"/>
<organism evidence="1 2">
    <name type="scientific">Persicobacter diffluens</name>
    <dbReference type="NCBI Taxonomy" id="981"/>
    <lineage>
        <taxon>Bacteria</taxon>
        <taxon>Pseudomonadati</taxon>
        <taxon>Bacteroidota</taxon>
        <taxon>Cytophagia</taxon>
        <taxon>Cytophagales</taxon>
        <taxon>Persicobacteraceae</taxon>
        <taxon>Persicobacter</taxon>
    </lineage>
</organism>
<keyword evidence="2" id="KW-1185">Reference proteome</keyword>
<name>A0AAN5AKL3_9BACT</name>
<dbReference type="AlphaFoldDB" id="A0AAN5AKL3"/>
<reference evidence="1 2" key="1">
    <citation type="submission" date="2021-12" db="EMBL/GenBank/DDBJ databases">
        <title>Genome sequencing of bacteria with rrn-lacking chromosome and rrn-plasmid.</title>
        <authorList>
            <person name="Anda M."/>
            <person name="Iwasaki W."/>
        </authorList>
    </citation>
    <scope>NUCLEOTIDE SEQUENCE [LARGE SCALE GENOMIC DNA]</scope>
    <source>
        <strain evidence="1 2">NBRC 15940</strain>
    </source>
</reference>
<sequence>MADLVFYEKALRSCLKDKIRSENLINAEAIPDYYEQIPSVLLRNYPKSFLIIRICFRWCVFKHVLSMPDSG</sequence>
<dbReference type="Proteomes" id="UP001310022">
    <property type="component" value="Unassembled WGS sequence"/>
</dbReference>
<accession>A0AAN5AKL3</accession>
<dbReference type="EMBL" id="BQKE01000002">
    <property type="protein sequence ID" value="GJM62980.1"/>
    <property type="molecule type" value="Genomic_DNA"/>
</dbReference>
<gene>
    <name evidence="1" type="ORF">PEDI_35320</name>
</gene>